<dbReference type="EMBL" id="JAUEPO010000005">
    <property type="protein sequence ID" value="KAK3321437.1"/>
    <property type="molecule type" value="Genomic_DNA"/>
</dbReference>
<dbReference type="CDD" id="cd02024">
    <property type="entry name" value="NRK1"/>
    <property type="match status" value="1"/>
</dbReference>
<dbReference type="GO" id="GO:0016301">
    <property type="term" value="F:kinase activity"/>
    <property type="evidence" value="ECO:0007669"/>
    <property type="project" value="UniProtKB-KW"/>
</dbReference>
<gene>
    <name evidence="2" type="ORF">B0T19DRAFT_445197</name>
</gene>
<evidence type="ECO:0000313" key="3">
    <source>
        <dbReference type="Proteomes" id="UP001286456"/>
    </source>
</evidence>
<evidence type="ECO:0000313" key="2">
    <source>
        <dbReference type="EMBL" id="KAK3321437.1"/>
    </source>
</evidence>
<dbReference type="PRINTS" id="PR00988">
    <property type="entry name" value="URIDINKINASE"/>
</dbReference>
<proteinExistence type="predicted"/>
<keyword evidence="2" id="KW-0808">Transferase</keyword>
<organism evidence="2 3">
    <name type="scientific">Cercophora scortea</name>
    <dbReference type="NCBI Taxonomy" id="314031"/>
    <lineage>
        <taxon>Eukaryota</taxon>
        <taxon>Fungi</taxon>
        <taxon>Dikarya</taxon>
        <taxon>Ascomycota</taxon>
        <taxon>Pezizomycotina</taxon>
        <taxon>Sordariomycetes</taxon>
        <taxon>Sordariomycetidae</taxon>
        <taxon>Sordariales</taxon>
        <taxon>Lasiosphaeriaceae</taxon>
        <taxon>Cercophora</taxon>
    </lineage>
</organism>
<evidence type="ECO:0000256" key="1">
    <source>
        <dbReference type="SAM" id="MobiDB-lite"/>
    </source>
</evidence>
<feature type="compositionally biased region" description="Pro residues" evidence="1">
    <location>
        <begin position="110"/>
        <end position="124"/>
    </location>
</feature>
<reference evidence="2" key="2">
    <citation type="submission" date="2023-06" db="EMBL/GenBank/DDBJ databases">
        <authorList>
            <consortium name="Lawrence Berkeley National Laboratory"/>
            <person name="Haridas S."/>
            <person name="Hensen N."/>
            <person name="Bonometti L."/>
            <person name="Westerberg I."/>
            <person name="Brannstrom I.O."/>
            <person name="Guillou S."/>
            <person name="Cros-Aarteil S."/>
            <person name="Calhoun S."/>
            <person name="Kuo A."/>
            <person name="Mondo S."/>
            <person name="Pangilinan J."/>
            <person name="Riley R."/>
            <person name="Labutti K."/>
            <person name="Andreopoulos B."/>
            <person name="Lipzen A."/>
            <person name="Chen C."/>
            <person name="Yanf M."/>
            <person name="Daum C."/>
            <person name="Ng V."/>
            <person name="Clum A."/>
            <person name="Steindorff A."/>
            <person name="Ohm R."/>
            <person name="Martin F."/>
            <person name="Silar P."/>
            <person name="Natvig D."/>
            <person name="Lalanne C."/>
            <person name="Gautier V."/>
            <person name="Ament-Velasquez S.L."/>
            <person name="Kruys A."/>
            <person name="Hutchinson M.I."/>
            <person name="Powell A.J."/>
            <person name="Barry K."/>
            <person name="Miller A.N."/>
            <person name="Grigoriev I.V."/>
            <person name="Debuchy R."/>
            <person name="Gladieux P."/>
            <person name="Thoren M.H."/>
            <person name="Johannesson H."/>
        </authorList>
    </citation>
    <scope>NUCLEOTIDE SEQUENCE</scope>
    <source>
        <strain evidence="2">SMH4131-1</strain>
    </source>
</reference>
<feature type="region of interest" description="Disordered" evidence="1">
    <location>
        <begin position="84"/>
        <end position="133"/>
    </location>
</feature>
<accession>A0AAE0M6T0</accession>
<reference evidence="2" key="1">
    <citation type="journal article" date="2023" name="Mol. Phylogenet. Evol.">
        <title>Genome-scale phylogeny and comparative genomics of the fungal order Sordariales.</title>
        <authorList>
            <person name="Hensen N."/>
            <person name="Bonometti L."/>
            <person name="Westerberg I."/>
            <person name="Brannstrom I.O."/>
            <person name="Guillou S."/>
            <person name="Cros-Aarteil S."/>
            <person name="Calhoun S."/>
            <person name="Haridas S."/>
            <person name="Kuo A."/>
            <person name="Mondo S."/>
            <person name="Pangilinan J."/>
            <person name="Riley R."/>
            <person name="LaButti K."/>
            <person name="Andreopoulos B."/>
            <person name="Lipzen A."/>
            <person name="Chen C."/>
            <person name="Yan M."/>
            <person name="Daum C."/>
            <person name="Ng V."/>
            <person name="Clum A."/>
            <person name="Steindorff A."/>
            <person name="Ohm R.A."/>
            <person name="Martin F."/>
            <person name="Silar P."/>
            <person name="Natvig D.O."/>
            <person name="Lalanne C."/>
            <person name="Gautier V."/>
            <person name="Ament-Velasquez S.L."/>
            <person name="Kruys A."/>
            <person name="Hutchinson M.I."/>
            <person name="Powell A.J."/>
            <person name="Barry K."/>
            <person name="Miller A.N."/>
            <person name="Grigoriev I.V."/>
            <person name="Debuchy R."/>
            <person name="Gladieux P."/>
            <person name="Hiltunen Thoren M."/>
            <person name="Johannesson H."/>
        </authorList>
    </citation>
    <scope>NUCLEOTIDE SEQUENCE</scope>
    <source>
        <strain evidence="2">SMH4131-1</strain>
    </source>
</reference>
<protein>
    <submittedName>
        <fullName evidence="2">Nicotinamide riboside kinase 1</fullName>
    </submittedName>
</protein>
<dbReference type="PANTHER" id="PTHR10285">
    <property type="entry name" value="URIDINE KINASE"/>
    <property type="match status" value="1"/>
</dbReference>
<keyword evidence="2" id="KW-0418">Kinase</keyword>
<dbReference type="Gene3D" id="3.40.50.300">
    <property type="entry name" value="P-loop containing nucleotide triphosphate hydrolases"/>
    <property type="match status" value="1"/>
</dbReference>
<dbReference type="SUPFAM" id="SSF52540">
    <property type="entry name" value="P-loop containing nucleoside triphosphate hydrolases"/>
    <property type="match status" value="1"/>
</dbReference>
<sequence length="329" mass="36339">MEKQKAIIIGISGCSSSGKTTLARILRDIFPNTFILHEDDFYKAEEELPIKNGLVDWDCPEAISMPDMEAALSHIRTTGEFPVSFLRSNPSNPSAPASPLSQRSNHGCLPPSPSRSPSPTPPLSPTNKNDNKLTKKQPTLLSKEDQNSLGPSPLSPSLLQTLRTRVAKWLQPPNKGSFLPTSPLRICLLDGFLLYSPRHTATIMSQLDIKLFLLASRAKATARREARDGYVTLEGFWTDPPGYVDKVVWPNYVESHKWLFEGGVVEGGRLDEAVLREWGIQAQVGKGEDVEFGETVGWAVERVMAGLEAFWEEHGGVRVEGESVLDYCV</sequence>
<dbReference type="AlphaFoldDB" id="A0AAE0M6T0"/>
<dbReference type="InterPro" id="IPR027417">
    <property type="entry name" value="P-loop_NTPase"/>
</dbReference>
<keyword evidence="3" id="KW-1185">Reference proteome</keyword>
<name>A0AAE0M6T0_9PEZI</name>
<feature type="compositionally biased region" description="Low complexity" evidence="1">
    <location>
        <begin position="88"/>
        <end position="99"/>
    </location>
</feature>
<comment type="caution">
    <text evidence="2">The sequence shown here is derived from an EMBL/GenBank/DDBJ whole genome shotgun (WGS) entry which is preliminary data.</text>
</comment>
<dbReference type="Proteomes" id="UP001286456">
    <property type="component" value="Unassembled WGS sequence"/>
</dbReference>